<proteinExistence type="predicted"/>
<accession>A0AAN0UCV4</accession>
<dbReference type="KEGG" id="acd:AOLE_07875"/>
<gene>
    <name evidence="1" type="ordered locus">AOLE_07875</name>
</gene>
<name>A0AAN0UCV4_ACISD</name>
<organism evidence="1 2">
    <name type="scientific">Acinetobacter oleivorans (strain JCM 16667 / KCTC 23045 / DR1)</name>
    <dbReference type="NCBI Taxonomy" id="436717"/>
    <lineage>
        <taxon>Bacteria</taxon>
        <taxon>Pseudomonadati</taxon>
        <taxon>Pseudomonadota</taxon>
        <taxon>Gammaproteobacteria</taxon>
        <taxon>Moraxellales</taxon>
        <taxon>Moraxellaceae</taxon>
        <taxon>Acinetobacter</taxon>
    </lineage>
</organism>
<dbReference type="EMBL" id="CP002080">
    <property type="protein sequence ID" value="ADI90466.1"/>
    <property type="molecule type" value="Genomic_DNA"/>
</dbReference>
<reference evidence="1 2" key="1">
    <citation type="journal article" date="2010" name="J. Bacteriol.">
        <title>Complete genome sequence of the diesel-degrading Acinetobacter sp. strain DR1.</title>
        <authorList>
            <person name="Jung J."/>
            <person name="Baek J.H."/>
            <person name="Park W."/>
        </authorList>
    </citation>
    <scope>NUCLEOTIDE SEQUENCE [LARGE SCALE GENOMIC DNA]</scope>
    <source>
        <strain evidence="2">JCM 16667 / KCTC 23045 / DR1</strain>
    </source>
</reference>
<evidence type="ECO:0000313" key="2">
    <source>
        <dbReference type="Proteomes" id="UP000000392"/>
    </source>
</evidence>
<dbReference type="AlphaFoldDB" id="A0AAN0UCV4"/>
<dbReference type="GeneID" id="9381999"/>
<protein>
    <submittedName>
        <fullName evidence="1">Uncharacterized protein</fullName>
    </submittedName>
</protein>
<evidence type="ECO:0000313" key="1">
    <source>
        <dbReference type="EMBL" id="ADI90466.1"/>
    </source>
</evidence>
<dbReference type="RefSeq" id="WP_013197592.1">
    <property type="nucleotide sequence ID" value="NC_014259.1"/>
</dbReference>
<dbReference type="Proteomes" id="UP000000392">
    <property type="component" value="Chromosome"/>
</dbReference>
<sequence>MPQGLQCFDENGKIIVDLTDKQLTAFKSITIGEAVAPKSVQDYFGADRIGLPLTMPGIHPETTVAFVTGRQVGTQKNVVGMQRCFVSITAADTYVLSCFEQAPLATDTLLFYKFR</sequence>